<dbReference type="EMBL" id="MU007010">
    <property type="protein sequence ID" value="KAF2436566.1"/>
    <property type="molecule type" value="Genomic_DNA"/>
</dbReference>
<dbReference type="OrthoDB" id="5377226at2759"/>
<feature type="compositionally biased region" description="Polar residues" evidence="1">
    <location>
        <begin position="59"/>
        <end position="68"/>
    </location>
</feature>
<protein>
    <submittedName>
        <fullName evidence="2">Uncharacterized protein</fullName>
    </submittedName>
</protein>
<sequence length="188" mass="21184">MYISSQSFELQDGILDNSTVNIEDDSVKRQWTGASILGKRNRNERCPSLKNPLPRKIRNPSSLRSTESPPVHAFRLPTPPFVHRPLEYSQDVEQLTTFISYQRLDRSPPAKYRRRVATPKRPRPARAYTDPIAPQITAIQVLLTPCHICHKAPRLKKDLEALDVGVGRYAGGAVSKMGKRGMCTVLIV</sequence>
<gene>
    <name evidence="2" type="ORF">EJ08DRAFT_691727</name>
</gene>
<evidence type="ECO:0000313" key="2">
    <source>
        <dbReference type="EMBL" id="KAF2436566.1"/>
    </source>
</evidence>
<comment type="caution">
    <text evidence="2">The sequence shown here is derived from an EMBL/GenBank/DDBJ whole genome shotgun (WGS) entry which is preliminary data.</text>
</comment>
<evidence type="ECO:0000256" key="1">
    <source>
        <dbReference type="SAM" id="MobiDB-lite"/>
    </source>
</evidence>
<dbReference type="AlphaFoldDB" id="A0A9P4U4E0"/>
<dbReference type="Proteomes" id="UP000800235">
    <property type="component" value="Unassembled WGS sequence"/>
</dbReference>
<evidence type="ECO:0000313" key="3">
    <source>
        <dbReference type="Proteomes" id="UP000800235"/>
    </source>
</evidence>
<accession>A0A9P4U4E0</accession>
<feature type="region of interest" description="Disordered" evidence="1">
    <location>
        <begin position="42"/>
        <end position="72"/>
    </location>
</feature>
<organism evidence="2 3">
    <name type="scientific">Tothia fuscella</name>
    <dbReference type="NCBI Taxonomy" id="1048955"/>
    <lineage>
        <taxon>Eukaryota</taxon>
        <taxon>Fungi</taxon>
        <taxon>Dikarya</taxon>
        <taxon>Ascomycota</taxon>
        <taxon>Pezizomycotina</taxon>
        <taxon>Dothideomycetes</taxon>
        <taxon>Pleosporomycetidae</taxon>
        <taxon>Venturiales</taxon>
        <taxon>Cylindrosympodiaceae</taxon>
        <taxon>Tothia</taxon>
    </lineage>
</organism>
<keyword evidence="3" id="KW-1185">Reference proteome</keyword>
<reference evidence="2" key="1">
    <citation type="journal article" date="2020" name="Stud. Mycol.">
        <title>101 Dothideomycetes genomes: a test case for predicting lifestyles and emergence of pathogens.</title>
        <authorList>
            <person name="Haridas S."/>
            <person name="Albert R."/>
            <person name="Binder M."/>
            <person name="Bloem J."/>
            <person name="Labutti K."/>
            <person name="Salamov A."/>
            <person name="Andreopoulos B."/>
            <person name="Baker S."/>
            <person name="Barry K."/>
            <person name="Bills G."/>
            <person name="Bluhm B."/>
            <person name="Cannon C."/>
            <person name="Castanera R."/>
            <person name="Culley D."/>
            <person name="Daum C."/>
            <person name="Ezra D."/>
            <person name="Gonzalez J."/>
            <person name="Henrissat B."/>
            <person name="Kuo A."/>
            <person name="Liang C."/>
            <person name="Lipzen A."/>
            <person name="Lutzoni F."/>
            <person name="Magnuson J."/>
            <person name="Mondo S."/>
            <person name="Nolan M."/>
            <person name="Ohm R."/>
            <person name="Pangilinan J."/>
            <person name="Park H.-J."/>
            <person name="Ramirez L."/>
            <person name="Alfaro M."/>
            <person name="Sun H."/>
            <person name="Tritt A."/>
            <person name="Yoshinaga Y."/>
            <person name="Zwiers L.-H."/>
            <person name="Turgeon B."/>
            <person name="Goodwin S."/>
            <person name="Spatafora J."/>
            <person name="Crous P."/>
            <person name="Grigoriev I."/>
        </authorList>
    </citation>
    <scope>NUCLEOTIDE SEQUENCE</scope>
    <source>
        <strain evidence="2">CBS 130266</strain>
    </source>
</reference>
<proteinExistence type="predicted"/>
<name>A0A9P4U4E0_9PEZI</name>